<sequence length="221" mass="24759">MWKVKARPRGKRHSKSQEVKEEENGRGKQVRLARRGYRGRPRPRSWKMGTVGARDSSLAISRAEMPQRRAKLKVAASASTSSASHPPRARSSQRGLYCFALHLSESRVRWGCFAFSAANSAVSATPVRKDKEVAGTTMEGLNVELRGFDEWNQRWKASQKFSADKRRRRSNELSEWRNGAPNSTPGRAVSTCQHGCGQDSQQQLLRRGGRVGEQNTKQPGL</sequence>
<organism evidence="2 3">
    <name type="scientific">Fusarium oxysporum f. sp. cubense</name>
    <dbReference type="NCBI Taxonomy" id="61366"/>
    <lineage>
        <taxon>Eukaryota</taxon>
        <taxon>Fungi</taxon>
        <taxon>Dikarya</taxon>
        <taxon>Ascomycota</taxon>
        <taxon>Pezizomycotina</taxon>
        <taxon>Sordariomycetes</taxon>
        <taxon>Hypocreomycetidae</taxon>
        <taxon>Hypocreales</taxon>
        <taxon>Nectriaceae</taxon>
        <taxon>Fusarium</taxon>
        <taxon>Fusarium oxysporum species complex</taxon>
    </lineage>
</organism>
<proteinExistence type="predicted"/>
<dbReference type="AlphaFoldDB" id="A0A5C6SQ75"/>
<feature type="compositionally biased region" description="Basic residues" evidence="1">
    <location>
        <begin position="1"/>
        <end position="14"/>
    </location>
</feature>
<reference evidence="2 3" key="1">
    <citation type="submission" date="2019-07" db="EMBL/GenBank/DDBJ databases">
        <title>The First High-Quality Draft Genome Sequence of the Causal Agent of the Current Panama Disease Epidemic.</title>
        <authorList>
            <person name="Warmington R.J."/>
            <person name="Kay W."/>
            <person name="Jeffries A."/>
            <person name="Bebber D."/>
            <person name="Moore K."/>
            <person name="Studholme D.J."/>
        </authorList>
    </citation>
    <scope>NUCLEOTIDE SEQUENCE [LARGE SCALE GENOMIC DNA]</scope>
    <source>
        <strain evidence="2 3">TR4</strain>
    </source>
</reference>
<gene>
    <name evidence="2" type="ORF">FocTR4_00009208</name>
</gene>
<feature type="region of interest" description="Disordered" evidence="1">
    <location>
        <begin position="161"/>
        <end position="221"/>
    </location>
</feature>
<comment type="caution">
    <text evidence="2">The sequence shown here is derived from an EMBL/GenBank/DDBJ whole genome shotgun (WGS) entry which is preliminary data.</text>
</comment>
<evidence type="ECO:0000256" key="1">
    <source>
        <dbReference type="SAM" id="MobiDB-lite"/>
    </source>
</evidence>
<feature type="compositionally biased region" description="Polar residues" evidence="1">
    <location>
        <begin position="180"/>
        <end position="204"/>
    </location>
</feature>
<feature type="compositionally biased region" description="Basic residues" evidence="1">
    <location>
        <begin position="28"/>
        <end position="45"/>
    </location>
</feature>
<accession>A0A5C6SQ75</accession>
<evidence type="ECO:0000313" key="2">
    <source>
        <dbReference type="EMBL" id="TXC00865.1"/>
    </source>
</evidence>
<name>A0A5C6SQ75_FUSOC</name>
<feature type="region of interest" description="Disordered" evidence="1">
    <location>
        <begin position="1"/>
        <end position="66"/>
    </location>
</feature>
<feature type="compositionally biased region" description="Basic and acidic residues" evidence="1">
    <location>
        <begin position="15"/>
        <end position="26"/>
    </location>
</feature>
<evidence type="ECO:0000313" key="3">
    <source>
        <dbReference type="Proteomes" id="UP000321331"/>
    </source>
</evidence>
<dbReference type="EMBL" id="VMNF01000009">
    <property type="protein sequence ID" value="TXC00865.1"/>
    <property type="molecule type" value="Genomic_DNA"/>
</dbReference>
<protein>
    <submittedName>
        <fullName evidence="2">Uncharacterized protein</fullName>
    </submittedName>
</protein>
<dbReference type="Proteomes" id="UP000321331">
    <property type="component" value="Unassembled WGS sequence"/>
</dbReference>